<protein>
    <submittedName>
        <fullName evidence="5">Internalin-like protein</fullName>
    </submittedName>
</protein>
<keyword evidence="3" id="KW-0472">Membrane</keyword>
<dbReference type="AlphaFoldDB" id="M4RB64"/>
<dbReference type="InterPro" id="IPR013378">
    <property type="entry name" value="InlB-like_B-rpt"/>
</dbReference>
<evidence type="ECO:0000256" key="3">
    <source>
        <dbReference type="SAM" id="Phobius"/>
    </source>
</evidence>
<dbReference type="HOGENOM" id="CLU_292162_0_0_11"/>
<accession>M4RB64</accession>
<dbReference type="InterPro" id="IPR042229">
    <property type="entry name" value="Listeria/Bacterioides_rpt_sf"/>
</dbReference>
<evidence type="ECO:0000313" key="6">
    <source>
        <dbReference type="Proteomes" id="UP000011835"/>
    </source>
</evidence>
<dbReference type="PATRIC" id="fig|1254439.12.peg.413"/>
<dbReference type="GO" id="GO:0030313">
    <property type="term" value="C:cell envelope"/>
    <property type="evidence" value="ECO:0007669"/>
    <property type="project" value="UniProtKB-SubCell"/>
</dbReference>
<evidence type="ECO:0000313" key="5">
    <source>
        <dbReference type="EMBL" id="AGH40680.1"/>
    </source>
</evidence>
<sequence length="1244" mass="134997">MGERTSQGVRRKIPAIIASIGMLLSGALLTVPFSAVPANADTQFIEQQTSSGQTRSRNNWKNEYSPEGGGNWAYTVDSAIEHRSDGGYDRIEWTDDKLVVEQYNSSFVFMNAKTISASTYTPTDATEVLWGGYFNGSNYRFVVTGQSNPNESDSVAVVRVTKYSKSWQYLGNVEYSGINTYIPFDGGSLRMTEANGELWIRTCHEMYNIKGVHHQANMTFRIRESDLAKLGQATAIQNYQQSAMGYVSHSFNQYIVAAGGKIYGADHGDANPRQITIKDITPTANDDAWRSDGQILPVMTFKGTDGDNFTGATFDGFESASNGKSLIAAGTIADQDKSFPASGSEVETGARNVWVSVVPTDGSTVTTKTLTSNAFDGNQTATDPVLVKISERRFLIMWSSYDKTDEQKQTHGNISYAFMDTAGNLTSKIYTMKGVLSDCKPIVVGNTVVWYSTGTAKNTGWTTTYHNKEAGEAIEDSKNSAPVFYTINTSTGQSSSHDSTVAYRMYFLANGGSPSKVVETKAGAKATAPTSPTRTNYTFSGWSTNEHSYVAYDFNTPVKSDTILYAYWTPQEHTIYFDANGGTTYETSRSVPYSWTTYNFPDATRPGYTFAGWYTAPTGGTKIGSTYTMGSSDVTFYAHWQANSYTVTFDANGGSTSVTSKTVTEGQPYGELPTPTRVGYTFAGWWEQAWQENHCKYHDGKKITSSTPYEIPQDSTLVADWNISTYTVSFDSVGGSSVPSQTVEYGSKVSRPKDPVRAGYAFQGWYTARSGGSKYDFGKPVTGGLTLYARWRANVYTLSFDANGGSVSPGSKSVTYGGAYGQLPTPSRKGYTFQGWYTAKNGGSKISANTVTTGNATVYAHWTANSYKVTFNANGGSVQTTSKTVTQDQPYGTLPTPARAGHYLLAAGIRRSSGGLRVTASTVFTAGAAQTLFAHWDTISFAVLFDSAGGSSVASQTVEYGSKAASPKDPVRAGYAFQGWYTARSGGSKYDFGKPVTGGLTLYARWKANVYTLSFDANGGSVSPGSKSVAYGGAYGQLPTPSRKGYTFQGWYTAKSGGSRVTAGTVMGDRDVKVYARWVSASTPVKPTTPSKPTTPVKPTTPSKPAVSTVVMFRLYNRFTGEHFYTSSLVERDSLVKVGWRSEGTGWVAPVSGKPVYRLYNPYVAGGDHHYTMSTKERDALVKAGWRAEGIGWYSGGSVRVLREYNPYARTGTHNYTTDPKEDTALVKAGWRAEGTGWYAVKAK</sequence>
<proteinExistence type="predicted"/>
<feature type="region of interest" description="Disordered" evidence="2">
    <location>
        <begin position="1084"/>
        <end position="1103"/>
    </location>
</feature>
<feature type="domain" description="DUF5648" evidence="4">
    <location>
        <begin position="1112"/>
        <end position="1241"/>
    </location>
</feature>
<name>M4RB64_9BIFI</name>
<evidence type="ECO:0000259" key="4">
    <source>
        <dbReference type="Pfam" id="PF18885"/>
    </source>
</evidence>
<feature type="transmembrane region" description="Helical" evidence="3">
    <location>
        <begin position="12"/>
        <end position="33"/>
    </location>
</feature>
<gene>
    <name evidence="5" type="ORF">D805_0413</name>
</gene>
<dbReference type="InterPro" id="IPR043708">
    <property type="entry name" value="DUF5648"/>
</dbReference>
<dbReference type="NCBIfam" id="TIGR02543">
    <property type="entry name" value="List_Bact_rpt"/>
    <property type="match status" value="6"/>
</dbReference>
<dbReference type="KEGG" id="btp:D805_0413"/>
<dbReference type="Pfam" id="PF09479">
    <property type="entry name" value="Flg_new"/>
    <property type="match status" value="8"/>
</dbReference>
<keyword evidence="6" id="KW-1185">Reference proteome</keyword>
<evidence type="ECO:0000256" key="1">
    <source>
        <dbReference type="ARBA" id="ARBA00004196"/>
    </source>
</evidence>
<reference evidence="5 6" key="1">
    <citation type="journal article" date="2013" name="Genome Announc.">
        <title>Complete Genome Sequence of the Probiotic Bifidobacterium thermophilum Strain RBL67.</title>
        <authorList>
            <person name="Jans C."/>
            <person name="Lacroix C."/>
            <person name="Follador R."/>
            <person name="Stevens M.J."/>
        </authorList>
    </citation>
    <scope>NUCLEOTIDE SEQUENCE [LARGE SCALE GENOMIC DNA]</scope>
    <source>
        <strain evidence="5 6">RBL67</strain>
    </source>
</reference>
<keyword evidence="3" id="KW-0812">Transmembrane</keyword>
<dbReference type="EMBL" id="CP004346">
    <property type="protein sequence ID" value="AGH40680.1"/>
    <property type="molecule type" value="Genomic_DNA"/>
</dbReference>
<keyword evidence="3" id="KW-1133">Transmembrane helix</keyword>
<dbReference type="Gene3D" id="2.60.40.4270">
    <property type="entry name" value="Listeria-Bacteroides repeat domain"/>
    <property type="match status" value="8"/>
</dbReference>
<evidence type="ECO:0000256" key="2">
    <source>
        <dbReference type="SAM" id="MobiDB-lite"/>
    </source>
</evidence>
<dbReference type="Pfam" id="PF18885">
    <property type="entry name" value="DUF5648"/>
    <property type="match status" value="1"/>
</dbReference>
<dbReference type="Proteomes" id="UP000011835">
    <property type="component" value="Chromosome"/>
</dbReference>
<organism evidence="5 6">
    <name type="scientific">Bifidobacterium thermophilum RBL67</name>
    <dbReference type="NCBI Taxonomy" id="1254439"/>
    <lineage>
        <taxon>Bacteria</taxon>
        <taxon>Bacillati</taxon>
        <taxon>Actinomycetota</taxon>
        <taxon>Actinomycetes</taxon>
        <taxon>Bifidobacteriales</taxon>
        <taxon>Bifidobacteriaceae</taxon>
        <taxon>Bifidobacterium</taxon>
    </lineage>
</organism>
<comment type="subcellular location">
    <subcellularLocation>
        <location evidence="1">Cell envelope</location>
    </subcellularLocation>
</comment>